<dbReference type="GO" id="GO:0003677">
    <property type="term" value="F:DNA binding"/>
    <property type="evidence" value="ECO:0007669"/>
    <property type="project" value="InterPro"/>
</dbReference>
<dbReference type="InterPro" id="IPR050613">
    <property type="entry name" value="Sec_Metabolite_Reg"/>
</dbReference>
<dbReference type="GeneID" id="85447586"/>
<dbReference type="Proteomes" id="UP001230504">
    <property type="component" value="Unassembled WGS sequence"/>
</dbReference>
<feature type="domain" description="Xylanolytic transcriptional activator regulatory" evidence="3">
    <location>
        <begin position="126"/>
        <end position="200"/>
    </location>
</feature>
<dbReference type="SMART" id="SM00906">
    <property type="entry name" value="Fungal_trans"/>
    <property type="match status" value="1"/>
</dbReference>
<evidence type="ECO:0000259" key="3">
    <source>
        <dbReference type="SMART" id="SM00906"/>
    </source>
</evidence>
<sequence length="539" mass="60251">MLYPSAVQSFQLWQVFTSNVHPLTKVLHGPSVQEELLKSLAEPSLVDSPTEALIFSIYLIAVVSLTDDECQNLLGETRAKHLARYCHATEAALSRVDFLRSTDLKVLQAFTLYLLSLRHLCDQDILWLLTGLATRMGQRMGLHRESSLRDLPPFEAELRRRVWWQIVILDGQAAQLTGAALGPDNRLYGDANPPVGINDGDLVPSMSSLPRSSSVPTEMVFCSVRFEIGVWMIRQEGLPDQATTPEDKIKLLRSIDELEGRLEERYLRHINTDIPLNLLTTHLARSAVCQLRLSVYHPIRYPEAASGLSPEQLDLLLENSLEVVRYDIEAHAAASLQRYAWHVFNFFPFETFVLLVGTLSRRPESPVADAAWSVIGQVYENHPRFASDTDLPLHRAIGSLTLKAWGRHVSGTRADGLEPSFEPPFIRELLRRRAALGRGSQSVEQDSMAMDSTGHTMPQGLKRISDLPEYDGCDLGASQPRLLLQGDDSTVGAAGDDISSIINDMDMDWSFWKGLLDGNTQAARDAPETYFFSSFMSRP</sequence>
<evidence type="ECO:0000256" key="2">
    <source>
        <dbReference type="ARBA" id="ARBA00023242"/>
    </source>
</evidence>
<dbReference type="AlphaFoldDB" id="A0AAD8Q6A4"/>
<dbReference type="PANTHER" id="PTHR31001:SF85">
    <property type="entry name" value="ZN(II)2CYS6 TRANSCRIPTION FACTOR (EUROFUNG)"/>
    <property type="match status" value="1"/>
</dbReference>
<gene>
    <name evidence="4" type="ORF">LY79DRAFT_667256</name>
</gene>
<evidence type="ECO:0000313" key="4">
    <source>
        <dbReference type="EMBL" id="KAK1596701.1"/>
    </source>
</evidence>
<evidence type="ECO:0000313" key="5">
    <source>
        <dbReference type="Proteomes" id="UP001230504"/>
    </source>
</evidence>
<dbReference type="InterPro" id="IPR007219">
    <property type="entry name" value="XnlR_reg_dom"/>
</dbReference>
<dbReference type="CDD" id="cd12148">
    <property type="entry name" value="fungal_TF_MHR"/>
    <property type="match status" value="1"/>
</dbReference>
<dbReference type="PANTHER" id="PTHR31001">
    <property type="entry name" value="UNCHARACTERIZED TRANSCRIPTIONAL REGULATORY PROTEIN"/>
    <property type="match status" value="1"/>
</dbReference>
<comment type="subcellular location">
    <subcellularLocation>
        <location evidence="1">Nucleus</location>
    </subcellularLocation>
</comment>
<comment type="caution">
    <text evidence="4">The sequence shown here is derived from an EMBL/GenBank/DDBJ whole genome shotgun (WGS) entry which is preliminary data.</text>
</comment>
<keyword evidence="2" id="KW-0539">Nucleus</keyword>
<name>A0AAD8Q6A4_9PEZI</name>
<accession>A0AAD8Q6A4</accession>
<dbReference type="EMBL" id="JAHLJV010000011">
    <property type="protein sequence ID" value="KAK1596701.1"/>
    <property type="molecule type" value="Genomic_DNA"/>
</dbReference>
<organism evidence="4 5">
    <name type="scientific">Colletotrichum navitas</name>
    <dbReference type="NCBI Taxonomy" id="681940"/>
    <lineage>
        <taxon>Eukaryota</taxon>
        <taxon>Fungi</taxon>
        <taxon>Dikarya</taxon>
        <taxon>Ascomycota</taxon>
        <taxon>Pezizomycotina</taxon>
        <taxon>Sordariomycetes</taxon>
        <taxon>Hypocreomycetidae</taxon>
        <taxon>Glomerellales</taxon>
        <taxon>Glomerellaceae</taxon>
        <taxon>Colletotrichum</taxon>
        <taxon>Colletotrichum graminicola species complex</taxon>
    </lineage>
</organism>
<dbReference type="RefSeq" id="XP_060417554.1">
    <property type="nucleotide sequence ID" value="XM_060563346.1"/>
</dbReference>
<keyword evidence="5" id="KW-1185">Reference proteome</keyword>
<dbReference type="GO" id="GO:0006351">
    <property type="term" value="P:DNA-templated transcription"/>
    <property type="evidence" value="ECO:0007669"/>
    <property type="project" value="InterPro"/>
</dbReference>
<proteinExistence type="predicted"/>
<dbReference type="Pfam" id="PF04082">
    <property type="entry name" value="Fungal_trans"/>
    <property type="match status" value="1"/>
</dbReference>
<dbReference type="GO" id="GO:0008270">
    <property type="term" value="F:zinc ion binding"/>
    <property type="evidence" value="ECO:0007669"/>
    <property type="project" value="InterPro"/>
</dbReference>
<evidence type="ECO:0000256" key="1">
    <source>
        <dbReference type="ARBA" id="ARBA00004123"/>
    </source>
</evidence>
<dbReference type="GO" id="GO:0005634">
    <property type="term" value="C:nucleus"/>
    <property type="evidence" value="ECO:0007669"/>
    <property type="project" value="UniProtKB-SubCell"/>
</dbReference>
<protein>
    <submittedName>
        <fullName evidence="4">Fungal-specific transcription factor domain-containing protein</fullName>
    </submittedName>
</protein>
<reference evidence="4" key="1">
    <citation type="submission" date="2021-06" db="EMBL/GenBank/DDBJ databases">
        <title>Comparative genomics, transcriptomics and evolutionary studies reveal genomic signatures of adaptation to plant cell wall in hemibiotrophic fungi.</title>
        <authorList>
            <consortium name="DOE Joint Genome Institute"/>
            <person name="Baroncelli R."/>
            <person name="Diaz J.F."/>
            <person name="Benocci T."/>
            <person name="Peng M."/>
            <person name="Battaglia E."/>
            <person name="Haridas S."/>
            <person name="Andreopoulos W."/>
            <person name="Labutti K."/>
            <person name="Pangilinan J."/>
            <person name="Floch G.L."/>
            <person name="Makela M.R."/>
            <person name="Henrissat B."/>
            <person name="Grigoriev I.V."/>
            <person name="Crouch J.A."/>
            <person name="De Vries R.P."/>
            <person name="Sukno S.A."/>
            <person name="Thon M.R."/>
        </authorList>
    </citation>
    <scope>NUCLEOTIDE SEQUENCE</scope>
    <source>
        <strain evidence="4">CBS 125086</strain>
    </source>
</reference>